<dbReference type="PROSITE" id="PS01170">
    <property type="entry name" value="RIBOSOMAL_L6E"/>
    <property type="match status" value="1"/>
</dbReference>
<dbReference type="Proteomes" id="UP001203852">
    <property type="component" value="Unassembled WGS sequence"/>
</dbReference>
<dbReference type="PANTHER" id="PTHR10715">
    <property type="entry name" value="60S RIBOSOMAL PROTEIN L6"/>
    <property type="match status" value="1"/>
</dbReference>
<sequence>MSSSEATTKQFGKGERSVPAASSRAKRWYPAEDTKAPRKARKTLHPSKYRATLQPGAVLILLAGRFRGKRVVLLKHLKEGALLVTGPFKINGVPLRRVNSRYVIATSTKVDISGLDESTLDKVGKAEYFSREKKSKKQKGEDAFIKQGEKPEKKQPTSERASDQKTIDKPLLSAIKNEEFLASYLRSSFSLRHGQKPHEMVF</sequence>
<accession>A0AAN6DQ82</accession>
<dbReference type="GO" id="GO:0022625">
    <property type="term" value="C:cytosolic large ribosomal subunit"/>
    <property type="evidence" value="ECO:0007669"/>
    <property type="project" value="TreeGrafter"/>
</dbReference>
<protein>
    <recommendedName>
        <fullName evidence="4">60S ribosomal protein L6</fullName>
    </recommendedName>
</protein>
<name>A0AAN6DQ82_9EURO</name>
<comment type="caution">
    <text evidence="6">The sequence shown here is derived from an EMBL/GenBank/DDBJ whole genome shotgun (WGS) entry which is preliminary data.</text>
</comment>
<dbReference type="PANTHER" id="PTHR10715:SF0">
    <property type="entry name" value="LARGE RIBOSOMAL SUBUNIT PROTEIN EL6"/>
    <property type="match status" value="1"/>
</dbReference>
<dbReference type="GO" id="GO:0000027">
    <property type="term" value="P:ribosomal large subunit assembly"/>
    <property type="evidence" value="ECO:0007669"/>
    <property type="project" value="TreeGrafter"/>
</dbReference>
<feature type="region of interest" description="Disordered" evidence="5">
    <location>
        <begin position="131"/>
        <end position="168"/>
    </location>
</feature>
<dbReference type="FunFam" id="2.30.30.30:FF:000014">
    <property type="entry name" value="60S ribosomal protein L6"/>
    <property type="match status" value="1"/>
</dbReference>
<proteinExistence type="inferred from homology"/>
<dbReference type="GO" id="GO:0003735">
    <property type="term" value="F:structural constituent of ribosome"/>
    <property type="evidence" value="ECO:0007669"/>
    <property type="project" value="InterPro"/>
</dbReference>
<dbReference type="InterPro" id="IPR008991">
    <property type="entry name" value="Translation_prot_SH3-like_sf"/>
</dbReference>
<dbReference type="InterPro" id="IPR049633">
    <property type="entry name" value="Ribosomal_eL6_CS"/>
</dbReference>
<feature type="region of interest" description="Disordered" evidence="5">
    <location>
        <begin position="1"/>
        <end position="44"/>
    </location>
</feature>
<evidence type="ECO:0000256" key="2">
    <source>
        <dbReference type="ARBA" id="ARBA00022980"/>
    </source>
</evidence>
<dbReference type="Pfam" id="PF01159">
    <property type="entry name" value="Ribosomal_L6e"/>
    <property type="match status" value="1"/>
</dbReference>
<dbReference type="CDD" id="cd13156">
    <property type="entry name" value="KOW_RPL6"/>
    <property type="match status" value="1"/>
</dbReference>
<feature type="compositionally biased region" description="Polar residues" evidence="5">
    <location>
        <begin position="1"/>
        <end position="10"/>
    </location>
</feature>
<keyword evidence="7" id="KW-1185">Reference proteome</keyword>
<dbReference type="SUPFAM" id="SSF50104">
    <property type="entry name" value="Translation proteins SH3-like domain"/>
    <property type="match status" value="1"/>
</dbReference>
<dbReference type="InterPro" id="IPR000915">
    <property type="entry name" value="60S_ribosomal_eL6"/>
</dbReference>
<dbReference type="InterPro" id="IPR014722">
    <property type="entry name" value="Rib_uL2_dom2"/>
</dbReference>
<organism evidence="6 7">
    <name type="scientific">Exophiala viscosa</name>
    <dbReference type="NCBI Taxonomy" id="2486360"/>
    <lineage>
        <taxon>Eukaryota</taxon>
        <taxon>Fungi</taxon>
        <taxon>Dikarya</taxon>
        <taxon>Ascomycota</taxon>
        <taxon>Pezizomycotina</taxon>
        <taxon>Eurotiomycetes</taxon>
        <taxon>Chaetothyriomycetidae</taxon>
        <taxon>Chaetothyriales</taxon>
        <taxon>Herpotrichiellaceae</taxon>
        <taxon>Exophiala</taxon>
    </lineage>
</organism>
<keyword evidence="2 4" id="KW-0689">Ribosomal protein</keyword>
<reference evidence="6" key="1">
    <citation type="journal article" date="2022" name="bioRxiv">
        <title>Deciphering the potential niche of two novel black yeast fungi from a biological soil crust based on their genomes, phenotypes, and melanin regulation.</title>
        <authorList>
            <consortium name="DOE Joint Genome Institute"/>
            <person name="Carr E.C."/>
            <person name="Barton Q."/>
            <person name="Grambo S."/>
            <person name="Sullivan M."/>
            <person name="Renfro C.M."/>
            <person name="Kuo A."/>
            <person name="Pangilinan J."/>
            <person name="Lipzen A."/>
            <person name="Keymanesh K."/>
            <person name="Savage E."/>
            <person name="Barry K."/>
            <person name="Grigoriev I.V."/>
            <person name="Riekhof W.R."/>
            <person name="Harris S.S."/>
        </authorList>
    </citation>
    <scope>NUCLEOTIDE SEQUENCE</scope>
    <source>
        <strain evidence="6">JF 03-4F</strain>
    </source>
</reference>
<dbReference type="Gene3D" id="2.30.30.30">
    <property type="match status" value="1"/>
</dbReference>
<dbReference type="EMBL" id="MU404359">
    <property type="protein sequence ID" value="KAI1610033.1"/>
    <property type="molecule type" value="Genomic_DNA"/>
</dbReference>
<evidence type="ECO:0000313" key="6">
    <source>
        <dbReference type="EMBL" id="KAI1610033.1"/>
    </source>
</evidence>
<gene>
    <name evidence="6" type="ORF">EDD36DRAFT_62737</name>
</gene>
<evidence type="ECO:0000256" key="5">
    <source>
        <dbReference type="SAM" id="MobiDB-lite"/>
    </source>
</evidence>
<dbReference type="AlphaFoldDB" id="A0AAN6DQ82"/>
<dbReference type="GO" id="GO:0003723">
    <property type="term" value="F:RNA binding"/>
    <property type="evidence" value="ECO:0007669"/>
    <property type="project" value="TreeGrafter"/>
</dbReference>
<evidence type="ECO:0000256" key="3">
    <source>
        <dbReference type="ARBA" id="ARBA00023274"/>
    </source>
</evidence>
<comment type="similarity">
    <text evidence="1 4">Belongs to the eukaryotic ribosomal protein eL6 family.</text>
</comment>
<dbReference type="InterPro" id="IPR041997">
    <property type="entry name" value="Ribosomal_eL6_KOW"/>
</dbReference>
<dbReference type="GO" id="GO:0002181">
    <property type="term" value="P:cytoplasmic translation"/>
    <property type="evidence" value="ECO:0007669"/>
    <property type="project" value="TreeGrafter"/>
</dbReference>
<keyword evidence="3 4" id="KW-0687">Ribonucleoprotein</keyword>
<evidence type="ECO:0000256" key="4">
    <source>
        <dbReference type="RuleBase" id="RU000662"/>
    </source>
</evidence>
<evidence type="ECO:0000313" key="7">
    <source>
        <dbReference type="Proteomes" id="UP001203852"/>
    </source>
</evidence>
<evidence type="ECO:0000256" key="1">
    <source>
        <dbReference type="ARBA" id="ARBA00010592"/>
    </source>
</evidence>